<evidence type="ECO:0000259" key="6">
    <source>
        <dbReference type="Pfam" id="PF07980"/>
    </source>
</evidence>
<comment type="similarity">
    <text evidence="2">Belongs to the SusD family.</text>
</comment>
<keyword evidence="3" id="KW-0732">Signal</keyword>
<organism evidence="8 9">
    <name type="scientific">Rhodocytophaga rosea</name>
    <dbReference type="NCBI Taxonomy" id="2704465"/>
    <lineage>
        <taxon>Bacteria</taxon>
        <taxon>Pseudomonadati</taxon>
        <taxon>Bacteroidota</taxon>
        <taxon>Cytophagia</taxon>
        <taxon>Cytophagales</taxon>
        <taxon>Rhodocytophagaceae</taxon>
        <taxon>Rhodocytophaga</taxon>
    </lineage>
</organism>
<accession>A0A6C0GMI9</accession>
<dbReference type="Pfam" id="PF07980">
    <property type="entry name" value="SusD_RagB"/>
    <property type="match status" value="1"/>
</dbReference>
<name>A0A6C0GMI9_9BACT</name>
<dbReference type="RefSeq" id="WP_162445228.1">
    <property type="nucleotide sequence ID" value="NZ_CP048222.1"/>
</dbReference>
<dbReference type="Gene3D" id="1.25.40.390">
    <property type="match status" value="1"/>
</dbReference>
<reference evidence="8 9" key="1">
    <citation type="submission" date="2020-01" db="EMBL/GenBank/DDBJ databases">
        <authorList>
            <person name="Kim M.K."/>
        </authorList>
    </citation>
    <scope>NUCLEOTIDE SEQUENCE [LARGE SCALE GENOMIC DNA]</scope>
    <source>
        <strain evidence="8 9">172606-1</strain>
    </source>
</reference>
<keyword evidence="4" id="KW-0472">Membrane</keyword>
<evidence type="ECO:0000259" key="7">
    <source>
        <dbReference type="Pfam" id="PF14322"/>
    </source>
</evidence>
<comment type="subcellular location">
    <subcellularLocation>
        <location evidence="1">Cell outer membrane</location>
    </subcellularLocation>
</comment>
<evidence type="ECO:0000256" key="4">
    <source>
        <dbReference type="ARBA" id="ARBA00023136"/>
    </source>
</evidence>
<evidence type="ECO:0000256" key="1">
    <source>
        <dbReference type="ARBA" id="ARBA00004442"/>
    </source>
</evidence>
<gene>
    <name evidence="8" type="ORF">GXP67_22675</name>
</gene>
<dbReference type="InterPro" id="IPR012944">
    <property type="entry name" value="SusD_RagB_dom"/>
</dbReference>
<dbReference type="InterPro" id="IPR011990">
    <property type="entry name" value="TPR-like_helical_dom_sf"/>
</dbReference>
<feature type="domain" description="SusD-like N-terminal" evidence="7">
    <location>
        <begin position="85"/>
        <end position="223"/>
    </location>
</feature>
<dbReference type="GO" id="GO:0009279">
    <property type="term" value="C:cell outer membrane"/>
    <property type="evidence" value="ECO:0007669"/>
    <property type="project" value="UniProtKB-SubCell"/>
</dbReference>
<dbReference type="Proteomes" id="UP000480178">
    <property type="component" value="Chromosome"/>
</dbReference>
<evidence type="ECO:0000256" key="5">
    <source>
        <dbReference type="ARBA" id="ARBA00023237"/>
    </source>
</evidence>
<sequence length="527" mass="59903">MKKFAKIFILSILCIFTFTECEKQLELSPLGQLDENTFYQTENDFEAASLSPYSTLLNFYFDQTGLGWYQGVLYPDDDVTAPNNSSNDQEDFNWNPNNDQFTYLWEQSYKGIQRANIIIDRLPLAKQFSDVAKKARYEAEAKFLRAYFHFLLAIHFGNPPVSEKAITIISEARKGNSQPGEIWNLIISDLQYAKANLPADWDAKNKGRVTSGAATGMLGKVYLYRAQWENNPSFYASAISEFNSIVASGKYTLIPTFEENFNPNTENNQESLFEIQFTRGDFNPWLPTDFGADGDQNVGAAGTARNIFWRPSCGPGNVCAPGANGMGYGQVHVTLPLQNEFEPNDPRIANTYWRAGDDFLGEPYDPAWSVTGSTPAKYVRQNLIEFSFPLNIEENNDRIIRYADVLLMLAEAELLGNNNVEKAAQLINQVRKRADPTGTILPDRPATVDKNQMFGWLRHERRVEFALEGNRYNDLVRWHRASLINIKTDINFGRTAANQNWSEKHLLKPIPQRELDLNSNLVQNPLY</sequence>
<dbReference type="KEGG" id="rhoz:GXP67_22675"/>
<keyword evidence="5" id="KW-0998">Cell outer membrane</keyword>
<proteinExistence type="inferred from homology"/>
<dbReference type="AlphaFoldDB" id="A0A6C0GMI9"/>
<evidence type="ECO:0000313" key="9">
    <source>
        <dbReference type="Proteomes" id="UP000480178"/>
    </source>
</evidence>
<feature type="domain" description="RagB/SusD" evidence="6">
    <location>
        <begin position="341"/>
        <end position="527"/>
    </location>
</feature>
<evidence type="ECO:0000256" key="2">
    <source>
        <dbReference type="ARBA" id="ARBA00006275"/>
    </source>
</evidence>
<evidence type="ECO:0000256" key="3">
    <source>
        <dbReference type="ARBA" id="ARBA00022729"/>
    </source>
</evidence>
<dbReference type="EMBL" id="CP048222">
    <property type="protein sequence ID" value="QHT69239.1"/>
    <property type="molecule type" value="Genomic_DNA"/>
</dbReference>
<dbReference type="Pfam" id="PF14322">
    <property type="entry name" value="SusD-like_3"/>
    <property type="match status" value="1"/>
</dbReference>
<dbReference type="InterPro" id="IPR033985">
    <property type="entry name" value="SusD-like_N"/>
</dbReference>
<dbReference type="SUPFAM" id="SSF48452">
    <property type="entry name" value="TPR-like"/>
    <property type="match status" value="1"/>
</dbReference>
<keyword evidence="9" id="KW-1185">Reference proteome</keyword>
<evidence type="ECO:0000313" key="8">
    <source>
        <dbReference type="EMBL" id="QHT69239.1"/>
    </source>
</evidence>
<protein>
    <submittedName>
        <fullName evidence="8">RagB/SusD family nutrient uptake outer membrane protein</fullName>
    </submittedName>
</protein>